<accession>A0A917YP22</accession>
<evidence type="ECO:0000259" key="7">
    <source>
        <dbReference type="PROSITE" id="PS50109"/>
    </source>
</evidence>
<dbReference type="InterPro" id="IPR036890">
    <property type="entry name" value="HATPase_C_sf"/>
</dbReference>
<keyword evidence="3" id="KW-0808">Transferase</keyword>
<dbReference type="OrthoDB" id="9778496at2"/>
<comment type="caution">
    <text evidence="8">The sequence shown here is derived from an EMBL/GenBank/DDBJ whole genome shotgun (WGS) entry which is preliminary data.</text>
</comment>
<feature type="domain" description="Histidine kinase" evidence="7">
    <location>
        <begin position="368"/>
        <end position="456"/>
    </location>
</feature>
<evidence type="ECO:0000313" key="8">
    <source>
        <dbReference type="EMBL" id="GGO36031.1"/>
    </source>
</evidence>
<dbReference type="PANTHER" id="PTHR24421">
    <property type="entry name" value="NITRATE/NITRITE SENSOR PROTEIN NARX-RELATED"/>
    <property type="match status" value="1"/>
</dbReference>
<keyword evidence="6" id="KW-1133">Transmembrane helix</keyword>
<keyword evidence="6" id="KW-0812">Transmembrane</keyword>
<dbReference type="Gene3D" id="3.30.565.10">
    <property type="entry name" value="Histidine kinase-like ATPase, C-terminal domain"/>
    <property type="match status" value="1"/>
</dbReference>
<sequence length="458" mass="49485">MVTILNRWRNWSLSAQFALAGGIVMLCAMLVVGQWVAARIEESVVRNWANTTALYMESFISPLSQDLAAADELSPLAHRALEEVFQSTTLGERVVSYKIWKPGGLIVEASDKALIGERFPESAELRAAWGGRVSGEIADPEDDENRAETELGIPLLEIYSPIREVWSGRIIGVVEFYEKTDALISDLAEARRKSWATVAAVFAAIGVILWGIVARGSRTIETQRAEMQRQVTALAELSDHNNALRLRVQGAAARSAALHDQVLRQLGADLHDGPAQLLGYAALRLDGLGVQPGAEERLSEVDRAVKDAIREIRSISRGVSLPDIAQRSVCQIITGLAEAHQARSGAPVAVSCDDRGLPALGVAEKTCIYRFVQEGLNNAWRHAEARGQEVRLSAEADRLVLCVCDDGPGFAGSAPNSEGLGLVGLRDRVEALGGTFEIENRPQGGARLRMTLSPAGES</sequence>
<dbReference type="SUPFAM" id="SSF55874">
    <property type="entry name" value="ATPase domain of HSP90 chaperone/DNA topoisomerase II/histidine kinase"/>
    <property type="match status" value="1"/>
</dbReference>
<dbReference type="PANTHER" id="PTHR24421:SF10">
    <property type="entry name" value="NITRATE_NITRITE SENSOR PROTEIN NARQ"/>
    <property type="match status" value="1"/>
</dbReference>
<keyword evidence="4 8" id="KW-0418">Kinase</keyword>
<reference evidence="8 9" key="1">
    <citation type="journal article" date="2014" name="Int. J. Syst. Evol. Microbiol.">
        <title>Complete genome sequence of Corynebacterium casei LMG S-19264T (=DSM 44701T), isolated from a smear-ripened cheese.</title>
        <authorList>
            <consortium name="US DOE Joint Genome Institute (JGI-PGF)"/>
            <person name="Walter F."/>
            <person name="Albersmeier A."/>
            <person name="Kalinowski J."/>
            <person name="Ruckert C."/>
        </authorList>
    </citation>
    <scope>NUCLEOTIDE SEQUENCE [LARGE SCALE GENOMIC DNA]</scope>
    <source>
        <strain evidence="8 9">CGMCC 1.7029</strain>
    </source>
</reference>
<dbReference type="EMBL" id="BMLP01000006">
    <property type="protein sequence ID" value="GGO36031.1"/>
    <property type="molecule type" value="Genomic_DNA"/>
</dbReference>
<feature type="transmembrane region" description="Helical" evidence="6">
    <location>
        <begin position="15"/>
        <end position="37"/>
    </location>
</feature>
<name>A0A917YP22_9RHOB</name>
<dbReference type="InterPro" id="IPR050482">
    <property type="entry name" value="Sensor_HK_TwoCompSys"/>
</dbReference>
<proteinExistence type="predicted"/>
<gene>
    <name evidence="8" type="ORF">GCM10010991_29300</name>
</gene>
<dbReference type="AlphaFoldDB" id="A0A917YP22"/>
<evidence type="ECO:0000256" key="1">
    <source>
        <dbReference type="ARBA" id="ARBA00000085"/>
    </source>
</evidence>
<keyword evidence="9" id="KW-1185">Reference proteome</keyword>
<keyword evidence="6" id="KW-0472">Membrane</keyword>
<protein>
    <recommendedName>
        <fullName evidence="2">histidine kinase</fullName>
        <ecNumber evidence="2">2.7.13.3</ecNumber>
    </recommendedName>
</protein>
<evidence type="ECO:0000256" key="3">
    <source>
        <dbReference type="ARBA" id="ARBA00022679"/>
    </source>
</evidence>
<dbReference type="PROSITE" id="PS50109">
    <property type="entry name" value="HIS_KIN"/>
    <property type="match status" value="1"/>
</dbReference>
<evidence type="ECO:0000256" key="2">
    <source>
        <dbReference type="ARBA" id="ARBA00012438"/>
    </source>
</evidence>
<evidence type="ECO:0000256" key="4">
    <source>
        <dbReference type="ARBA" id="ARBA00022777"/>
    </source>
</evidence>
<comment type="catalytic activity">
    <reaction evidence="1">
        <text>ATP + protein L-histidine = ADP + protein N-phospho-L-histidine.</text>
        <dbReference type="EC" id="2.7.13.3"/>
    </reaction>
</comment>
<evidence type="ECO:0000256" key="6">
    <source>
        <dbReference type="SAM" id="Phobius"/>
    </source>
</evidence>
<feature type="transmembrane region" description="Helical" evidence="6">
    <location>
        <begin position="195"/>
        <end position="213"/>
    </location>
</feature>
<dbReference type="SMART" id="SM00387">
    <property type="entry name" value="HATPase_c"/>
    <property type="match status" value="1"/>
</dbReference>
<dbReference type="GO" id="GO:0000160">
    <property type="term" value="P:phosphorelay signal transduction system"/>
    <property type="evidence" value="ECO:0007669"/>
    <property type="project" value="UniProtKB-KW"/>
</dbReference>
<evidence type="ECO:0000313" key="9">
    <source>
        <dbReference type="Proteomes" id="UP000598196"/>
    </source>
</evidence>
<dbReference type="GO" id="GO:0004673">
    <property type="term" value="F:protein histidine kinase activity"/>
    <property type="evidence" value="ECO:0007669"/>
    <property type="project" value="UniProtKB-EC"/>
</dbReference>
<dbReference type="Proteomes" id="UP000598196">
    <property type="component" value="Unassembled WGS sequence"/>
</dbReference>
<dbReference type="RefSeq" id="WP_146287212.1">
    <property type="nucleotide sequence ID" value="NZ_BMLP01000006.1"/>
</dbReference>
<dbReference type="EC" id="2.7.13.3" evidence="2"/>
<dbReference type="InterPro" id="IPR003594">
    <property type="entry name" value="HATPase_dom"/>
</dbReference>
<keyword evidence="5" id="KW-0902">Two-component regulatory system</keyword>
<organism evidence="8 9">
    <name type="scientific">Gemmobacter aquaticus</name>
    <dbReference type="NCBI Taxonomy" id="490185"/>
    <lineage>
        <taxon>Bacteria</taxon>
        <taxon>Pseudomonadati</taxon>
        <taxon>Pseudomonadota</taxon>
        <taxon>Alphaproteobacteria</taxon>
        <taxon>Rhodobacterales</taxon>
        <taxon>Paracoccaceae</taxon>
        <taxon>Gemmobacter</taxon>
    </lineage>
</organism>
<dbReference type="CDD" id="cd16917">
    <property type="entry name" value="HATPase_UhpB-NarQ-NarX-like"/>
    <property type="match status" value="1"/>
</dbReference>
<dbReference type="InterPro" id="IPR005467">
    <property type="entry name" value="His_kinase_dom"/>
</dbReference>
<evidence type="ECO:0000256" key="5">
    <source>
        <dbReference type="ARBA" id="ARBA00023012"/>
    </source>
</evidence>
<dbReference type="Pfam" id="PF02518">
    <property type="entry name" value="HATPase_c"/>
    <property type="match status" value="1"/>
</dbReference>